<dbReference type="PROSITE" id="PS51257">
    <property type="entry name" value="PROKAR_LIPOPROTEIN"/>
    <property type="match status" value="1"/>
</dbReference>
<comment type="caution">
    <text evidence="2">The sequence shown here is derived from an EMBL/GenBank/DDBJ whole genome shotgun (WGS) entry which is preliminary data.</text>
</comment>
<name>A0A6L6GE58_9GAMM</name>
<dbReference type="Proteomes" id="UP001284094">
    <property type="component" value="Unassembled WGS sequence"/>
</dbReference>
<organism evidence="2 3">
    <name type="scientific">Acinetobacter faecalis</name>
    <dbReference type="NCBI Taxonomy" id="2665161"/>
    <lineage>
        <taxon>Bacteria</taxon>
        <taxon>Pseudomonadati</taxon>
        <taxon>Pseudomonadota</taxon>
        <taxon>Gammaproteobacteria</taxon>
        <taxon>Moraxellales</taxon>
        <taxon>Moraxellaceae</taxon>
        <taxon>Acinetobacter</taxon>
    </lineage>
</organism>
<reference evidence="2 3" key="1">
    <citation type="submission" date="2019-11" db="EMBL/GenBank/DDBJ databases">
        <authorList>
            <person name="An D."/>
        </authorList>
    </citation>
    <scope>NUCLEOTIDE SEQUENCE [LARGE SCALE GENOMIC DNA]</scope>
    <source>
        <strain evidence="2 3">YIM 103518</strain>
    </source>
</reference>
<dbReference type="Proteomes" id="UP000473854">
    <property type="component" value="Unassembled WGS sequence"/>
</dbReference>
<dbReference type="EMBL" id="WLYL01000009">
    <property type="protein sequence ID" value="MTD10697.1"/>
    <property type="molecule type" value="Genomic_DNA"/>
</dbReference>
<evidence type="ECO:0000313" key="2">
    <source>
        <dbReference type="EMBL" id="MTD10697.1"/>
    </source>
</evidence>
<gene>
    <name evidence="2" type="ORF">GIX10_04445</name>
    <name evidence="1" type="ORF">SKM48_05510</name>
</gene>
<dbReference type="AlphaFoldDB" id="A0A6L6GE58"/>
<dbReference type="RefSeq" id="WP_154772316.1">
    <property type="nucleotide sequence ID" value="NZ_JAXHPE010000007.1"/>
</dbReference>
<evidence type="ECO:0000313" key="3">
    <source>
        <dbReference type="Proteomes" id="UP000473854"/>
    </source>
</evidence>
<keyword evidence="4" id="KW-1185">Reference proteome</keyword>
<protein>
    <recommendedName>
        <fullName evidence="5">Lipoprotein</fullName>
    </recommendedName>
</protein>
<evidence type="ECO:0000313" key="1">
    <source>
        <dbReference type="EMBL" id="MDY6550215.1"/>
    </source>
</evidence>
<evidence type="ECO:0008006" key="5">
    <source>
        <dbReference type="Google" id="ProtNLM"/>
    </source>
</evidence>
<reference evidence="1 4" key="3">
    <citation type="journal article" date="2024" name="Syst. Appl. Microbiol.">
        <title>Evidence for the occurrence of Acinetobacter faecalis in cattle feces and its emended description.</title>
        <authorList>
            <person name="Kyselkova M."/>
            <person name="Xanthopoulou K."/>
            <person name="Shestivska V."/>
            <person name="Spanelova P."/>
            <person name="Maixnerova M."/>
            <person name="Higgins P.G."/>
            <person name="Nemec A."/>
        </authorList>
    </citation>
    <scope>NUCLEOTIDE SEQUENCE [LARGE SCALE GENOMIC DNA]</scope>
    <source>
        <strain evidence="1 4">ANC 7225</strain>
    </source>
</reference>
<sequence>MKLWKKLTICTVVSLLGACSLISPLVVDYNGVRRDVATAINQNTLLSISSRHVLVAYAKEQQKILSSQYQSEDQQKRLATERAIGTYCALQKVSDKKLNWVDSKIFALPEQQEKLKHNQSLQNKIHINSAEIDCTNKF</sequence>
<proteinExistence type="predicted"/>
<dbReference type="EMBL" id="JAXHPO010000017">
    <property type="protein sequence ID" value="MDY6550215.1"/>
    <property type="molecule type" value="Genomic_DNA"/>
</dbReference>
<reference evidence="1" key="2">
    <citation type="submission" date="2023-11" db="EMBL/GenBank/DDBJ databases">
        <authorList>
            <person name="Kyselkova M."/>
            <person name="Xanthopoulou K."/>
            <person name="Shestivska V."/>
            <person name="Spanelova P."/>
            <person name="Maixnerova M."/>
            <person name="Higgins P.G."/>
            <person name="Nemec A."/>
        </authorList>
    </citation>
    <scope>NUCLEOTIDE SEQUENCE</scope>
    <source>
        <strain evidence="1">ANC 7225</strain>
    </source>
</reference>
<evidence type="ECO:0000313" key="4">
    <source>
        <dbReference type="Proteomes" id="UP001284094"/>
    </source>
</evidence>
<accession>A0A6L6GE58</accession>